<dbReference type="RefSeq" id="WP_019467628.1">
    <property type="nucleotide sequence ID" value="NZ_BKAS01000055.1"/>
</dbReference>
<gene>
    <name evidence="7" type="ORF">UF66_1665</name>
</gene>
<dbReference type="GO" id="GO:0006396">
    <property type="term" value="P:RNA processing"/>
    <property type="evidence" value="ECO:0007669"/>
    <property type="project" value="UniProtKB-ARBA"/>
</dbReference>
<dbReference type="InterPro" id="IPR020103">
    <property type="entry name" value="PsdUridine_synth_cat_dom_sf"/>
</dbReference>
<feature type="domain" description="Pseudouridine synthase RsuA/RluA-like" evidence="6">
    <location>
        <begin position="11"/>
        <end position="166"/>
    </location>
</feature>
<dbReference type="Gene3D" id="3.30.2350.10">
    <property type="entry name" value="Pseudouridine synthase"/>
    <property type="match status" value="1"/>
</dbReference>
<comment type="catalytic activity">
    <reaction evidence="1">
        <text>a uridine in RNA = a pseudouridine in RNA</text>
        <dbReference type="Rhea" id="RHEA:48348"/>
        <dbReference type="Rhea" id="RHEA-COMP:12068"/>
        <dbReference type="Rhea" id="RHEA-COMP:12069"/>
        <dbReference type="ChEBI" id="CHEBI:65314"/>
        <dbReference type="ChEBI" id="CHEBI:65315"/>
    </reaction>
</comment>
<sequence>MFDNILYEDNHLLMVEKPINVPVQEDNSRDQDLLSILKKYIKVQYNKPGNVYLGLVHRLDRPVGGTIVFAKTSKAASRLSNELRKQKLYRTYLAIIHGIPSKKEGELRDYLWKDRNKNIVYAVDSKKKDAKEAILNYKVIKTINNKTLVQIQLKTGRSHQIRVQFANQNLPLYGDQKYGQKFNKPGQQIALWASNLSVKHPTKDEIISVTSTPNKGIWNEFI</sequence>
<dbReference type="Pfam" id="PF00849">
    <property type="entry name" value="PseudoU_synth_2"/>
    <property type="match status" value="1"/>
</dbReference>
<dbReference type="GO" id="GO:0009982">
    <property type="term" value="F:pseudouridine synthase activity"/>
    <property type="evidence" value="ECO:0007669"/>
    <property type="project" value="InterPro"/>
</dbReference>
<evidence type="ECO:0000313" key="8">
    <source>
        <dbReference type="Proteomes" id="UP000034455"/>
    </source>
</evidence>
<dbReference type="GO" id="GO:0003723">
    <property type="term" value="F:RNA binding"/>
    <property type="evidence" value="ECO:0007669"/>
    <property type="project" value="InterPro"/>
</dbReference>
<keyword evidence="3" id="KW-0413">Isomerase</keyword>
<dbReference type="InterPro" id="IPR050188">
    <property type="entry name" value="RluA_PseudoU_synthase"/>
</dbReference>
<dbReference type="Proteomes" id="UP000034455">
    <property type="component" value="Unassembled WGS sequence"/>
</dbReference>
<name>A0A0M2NYS6_STACC</name>
<dbReference type="InterPro" id="IPR006145">
    <property type="entry name" value="PsdUridine_synth_RsuA/RluA"/>
</dbReference>
<reference evidence="7 8" key="1">
    <citation type="submission" date="2015-03" db="EMBL/GenBank/DDBJ databases">
        <title>Genome Assembly of Staphylococcus cohnii subsp. cohnii strain G22B2.</title>
        <authorList>
            <person name="Nair G."/>
            <person name="Kaur G."/>
            <person name="Khatri I."/>
            <person name="Singh N.K."/>
            <person name="Sathyabama S."/>
            <person name="Maurya S.K."/>
            <person name="Subramanian S."/>
            <person name="Agrewala J.N."/>
            <person name="Mayilraj S."/>
        </authorList>
    </citation>
    <scope>NUCLEOTIDE SEQUENCE [LARGE SCALE GENOMIC DNA]</scope>
    <source>
        <strain evidence="7 8">G22B2</strain>
    </source>
</reference>
<dbReference type="SUPFAM" id="SSF55120">
    <property type="entry name" value="Pseudouridine synthase"/>
    <property type="match status" value="1"/>
</dbReference>
<comment type="caution">
    <text evidence="7">The sequence shown here is derived from an EMBL/GenBank/DDBJ whole genome shotgun (WGS) entry which is preliminary data.</text>
</comment>
<proteinExistence type="inferred from homology"/>
<protein>
    <recommendedName>
        <fullName evidence="4">RNA pseudouridylate synthase</fullName>
    </recommendedName>
    <alternativeName>
        <fullName evidence="5">RNA-uridine isomerase</fullName>
    </alternativeName>
</protein>
<dbReference type="GeneID" id="58096297"/>
<evidence type="ECO:0000256" key="2">
    <source>
        <dbReference type="ARBA" id="ARBA00010876"/>
    </source>
</evidence>
<evidence type="ECO:0000256" key="5">
    <source>
        <dbReference type="ARBA" id="ARBA00033164"/>
    </source>
</evidence>
<evidence type="ECO:0000259" key="6">
    <source>
        <dbReference type="Pfam" id="PF00849"/>
    </source>
</evidence>
<comment type="similarity">
    <text evidence="2">Belongs to the pseudouridine synthase RluA family.</text>
</comment>
<organism evidence="7 8">
    <name type="scientific">Staphylococcus cohnii subsp. cohnii</name>
    <dbReference type="NCBI Taxonomy" id="74704"/>
    <lineage>
        <taxon>Bacteria</taxon>
        <taxon>Bacillati</taxon>
        <taxon>Bacillota</taxon>
        <taxon>Bacilli</taxon>
        <taxon>Bacillales</taxon>
        <taxon>Staphylococcaceae</taxon>
        <taxon>Staphylococcus</taxon>
        <taxon>Staphylococcus cohnii species complex</taxon>
    </lineage>
</organism>
<evidence type="ECO:0000256" key="4">
    <source>
        <dbReference type="ARBA" id="ARBA00031870"/>
    </source>
</evidence>
<dbReference type="EMBL" id="LAKJ01000029">
    <property type="protein sequence ID" value="KKI62843.1"/>
    <property type="molecule type" value="Genomic_DNA"/>
</dbReference>
<evidence type="ECO:0000256" key="3">
    <source>
        <dbReference type="ARBA" id="ARBA00023235"/>
    </source>
</evidence>
<dbReference type="GO" id="GO:0140098">
    <property type="term" value="F:catalytic activity, acting on RNA"/>
    <property type="evidence" value="ECO:0007669"/>
    <property type="project" value="UniProtKB-ARBA"/>
</dbReference>
<dbReference type="PATRIC" id="fig|74704.6.peg.1708"/>
<dbReference type="PANTHER" id="PTHR21600:SF83">
    <property type="entry name" value="PSEUDOURIDYLATE SYNTHASE RPUSD4, MITOCHONDRIAL"/>
    <property type="match status" value="1"/>
</dbReference>
<dbReference type="CDD" id="cd02869">
    <property type="entry name" value="PseudoU_synth_RluA_like"/>
    <property type="match status" value="1"/>
</dbReference>
<evidence type="ECO:0000256" key="1">
    <source>
        <dbReference type="ARBA" id="ARBA00000073"/>
    </source>
</evidence>
<dbReference type="PANTHER" id="PTHR21600">
    <property type="entry name" value="MITOCHONDRIAL RNA PSEUDOURIDINE SYNTHASE"/>
    <property type="match status" value="1"/>
</dbReference>
<dbReference type="GO" id="GO:0001522">
    <property type="term" value="P:pseudouridine synthesis"/>
    <property type="evidence" value="ECO:0007669"/>
    <property type="project" value="InterPro"/>
</dbReference>
<evidence type="ECO:0000313" key="7">
    <source>
        <dbReference type="EMBL" id="KKI62843.1"/>
    </source>
</evidence>
<dbReference type="AlphaFoldDB" id="A0A0M2NYS6"/>
<accession>A0A0M2NYS6</accession>